<evidence type="ECO:0000313" key="2">
    <source>
        <dbReference type="Proteomes" id="UP000283587"/>
    </source>
</evidence>
<dbReference type="EMBL" id="QZEW01000038">
    <property type="protein sequence ID" value="RJL15839.1"/>
    <property type="molecule type" value="Genomic_DNA"/>
</dbReference>
<sequence length="60" mass="7172">MQEKRRMGRPPVDTEAITLRLPREMIQALDDRRREESDLPTRPEMLRRLLADVLQVSDRD</sequence>
<accession>A0A419A6U7</accession>
<protein>
    <recommendedName>
        <fullName evidence="3">Ribbon-helix-helix protein, CopG family</fullName>
    </recommendedName>
</protein>
<keyword evidence="2" id="KW-1185">Reference proteome</keyword>
<dbReference type="RefSeq" id="WP_147393085.1">
    <property type="nucleotide sequence ID" value="NZ_QNRC01000034.1"/>
</dbReference>
<evidence type="ECO:0000313" key="1">
    <source>
        <dbReference type="EMBL" id="RJL15839.1"/>
    </source>
</evidence>
<reference evidence="2" key="1">
    <citation type="submission" date="2018-09" db="EMBL/GenBank/DDBJ databases">
        <title>Paracoccus onubensis nov. sp. a moderate halophilic bacterium isolated from Gruta de las Maravillas (Aracena, Spain).</title>
        <authorList>
            <person name="Jurado V."/>
            <person name="Gutierrez-Patricio S."/>
            <person name="Gonzalez-Pimentel J.L."/>
            <person name="Miller A.Z."/>
            <person name="Laiz L."/>
            <person name="Saiz-Jimenez C."/>
        </authorList>
    </citation>
    <scope>NUCLEOTIDE SEQUENCE [LARGE SCALE GENOMIC DNA]</scope>
    <source>
        <strain evidence="2">DSM 26381</strain>
    </source>
</reference>
<dbReference type="Proteomes" id="UP000283587">
    <property type="component" value="Unassembled WGS sequence"/>
</dbReference>
<proteinExistence type="predicted"/>
<evidence type="ECO:0008006" key="3">
    <source>
        <dbReference type="Google" id="ProtNLM"/>
    </source>
</evidence>
<comment type="caution">
    <text evidence="1">The sequence shown here is derived from an EMBL/GenBank/DDBJ whole genome shotgun (WGS) entry which is preliminary data.</text>
</comment>
<name>A0A419A6U7_9RHOB</name>
<dbReference type="OrthoDB" id="7691491at2"/>
<gene>
    <name evidence="1" type="ORF">D3P05_10680</name>
</gene>
<dbReference type="AlphaFoldDB" id="A0A419A6U7"/>
<organism evidence="1 2">
    <name type="scientific">Paracoccus siganidrum</name>
    <dbReference type="NCBI Taxonomy" id="1276757"/>
    <lineage>
        <taxon>Bacteria</taxon>
        <taxon>Pseudomonadati</taxon>
        <taxon>Pseudomonadota</taxon>
        <taxon>Alphaproteobacteria</taxon>
        <taxon>Rhodobacterales</taxon>
        <taxon>Paracoccaceae</taxon>
        <taxon>Paracoccus</taxon>
    </lineage>
</organism>